<gene>
    <name evidence="6" type="ORF">VTJ49DRAFT_258</name>
</gene>
<protein>
    <recommendedName>
        <fullName evidence="5">Inosine/uridine-preferring nucleoside hydrolase domain-containing protein</fullName>
    </recommendedName>
</protein>
<accession>A0ABR3VFP0</accession>
<dbReference type="Gene3D" id="3.90.245.10">
    <property type="entry name" value="Ribonucleoside hydrolase-like"/>
    <property type="match status" value="1"/>
</dbReference>
<name>A0ABR3VFP0_HUMIN</name>
<dbReference type="InterPro" id="IPR001910">
    <property type="entry name" value="Inosine/uridine_hydrolase_dom"/>
</dbReference>
<feature type="domain" description="Inosine/uridine-preferring nucleoside hydrolase" evidence="5">
    <location>
        <begin position="7"/>
        <end position="378"/>
    </location>
</feature>
<sequence length="440" mass="48354">MAPKNRIIIDTDPGVDDVLALLLALSASPEDLELVMISVTYGNVPRQSCLRNVVALFHVLEKEMAWRAATGRPRYGSLSAYKPIVAVGAEHALEDEQLVQDHFHGSDGLHGVHDAYQHPHLSPADTWRTLFEDCPSPTGSSADPPSYSRYFTPSKTPSHKEMLRILREEPADTITIIAIGPLTNVALAASEDPETFLRVKELVVMGGAVGVPGNASPCAEFNCLADAVAAARVFALTSPDPASTMPPAIHGKTILPPYPKGLSRQLRLTLFPLDITTSHEMTRRVFGERVQPLREAGSPLAQWTETFMNGTFDKIDAILGGNENGEGLSLHDPLCVWYMMTRDDPKWRAVAEPEDIRVETTGQWTRGMQVVDRRGRAKPAGKDSMVQTHPDDPMEAVEFDHIPGDTMGWLSHRKGNRINRMVESPGKDTFAQILLDMVFA</sequence>
<dbReference type="SUPFAM" id="SSF53590">
    <property type="entry name" value="Nucleoside hydrolase"/>
    <property type="match status" value="1"/>
</dbReference>
<evidence type="ECO:0000313" key="7">
    <source>
        <dbReference type="Proteomes" id="UP001583172"/>
    </source>
</evidence>
<comment type="similarity">
    <text evidence="1">Belongs to the IUNH family.</text>
</comment>
<evidence type="ECO:0000256" key="2">
    <source>
        <dbReference type="ARBA" id="ARBA00022801"/>
    </source>
</evidence>
<feature type="compositionally biased region" description="Polar residues" evidence="4">
    <location>
        <begin position="137"/>
        <end position="155"/>
    </location>
</feature>
<dbReference type="EMBL" id="JAZGSY010000104">
    <property type="protein sequence ID" value="KAL1840650.1"/>
    <property type="molecule type" value="Genomic_DNA"/>
</dbReference>
<keyword evidence="7" id="KW-1185">Reference proteome</keyword>
<evidence type="ECO:0000256" key="1">
    <source>
        <dbReference type="ARBA" id="ARBA00009176"/>
    </source>
</evidence>
<evidence type="ECO:0000256" key="3">
    <source>
        <dbReference type="ARBA" id="ARBA00023295"/>
    </source>
</evidence>
<dbReference type="InterPro" id="IPR036452">
    <property type="entry name" value="Ribo_hydro-like"/>
</dbReference>
<dbReference type="InterPro" id="IPR023186">
    <property type="entry name" value="IUNH"/>
</dbReference>
<evidence type="ECO:0000259" key="5">
    <source>
        <dbReference type="Pfam" id="PF01156"/>
    </source>
</evidence>
<comment type="caution">
    <text evidence="6">The sequence shown here is derived from an EMBL/GenBank/DDBJ whole genome shotgun (WGS) entry which is preliminary data.</text>
</comment>
<dbReference type="Pfam" id="PF01156">
    <property type="entry name" value="IU_nuc_hydro"/>
    <property type="match status" value="1"/>
</dbReference>
<reference evidence="6 7" key="1">
    <citation type="journal article" date="2024" name="Commun. Biol.">
        <title>Comparative genomic analysis of thermophilic fungi reveals convergent evolutionary adaptations and gene losses.</title>
        <authorList>
            <person name="Steindorff A.S."/>
            <person name="Aguilar-Pontes M.V."/>
            <person name="Robinson A.J."/>
            <person name="Andreopoulos B."/>
            <person name="LaButti K."/>
            <person name="Kuo A."/>
            <person name="Mondo S."/>
            <person name="Riley R."/>
            <person name="Otillar R."/>
            <person name="Haridas S."/>
            <person name="Lipzen A."/>
            <person name="Grimwood J."/>
            <person name="Schmutz J."/>
            <person name="Clum A."/>
            <person name="Reid I.D."/>
            <person name="Moisan M.C."/>
            <person name="Butler G."/>
            <person name="Nguyen T.T.M."/>
            <person name="Dewar K."/>
            <person name="Conant G."/>
            <person name="Drula E."/>
            <person name="Henrissat B."/>
            <person name="Hansel C."/>
            <person name="Singer S."/>
            <person name="Hutchinson M.I."/>
            <person name="de Vries R.P."/>
            <person name="Natvig D.O."/>
            <person name="Powell A.J."/>
            <person name="Tsang A."/>
            <person name="Grigoriev I.V."/>
        </authorList>
    </citation>
    <scope>NUCLEOTIDE SEQUENCE [LARGE SCALE GENOMIC DNA]</scope>
    <source>
        <strain evidence="6 7">CBS 620.91</strain>
    </source>
</reference>
<organism evidence="6 7">
    <name type="scientific">Humicola insolens</name>
    <name type="common">Soft-rot fungus</name>
    <dbReference type="NCBI Taxonomy" id="85995"/>
    <lineage>
        <taxon>Eukaryota</taxon>
        <taxon>Fungi</taxon>
        <taxon>Dikarya</taxon>
        <taxon>Ascomycota</taxon>
        <taxon>Pezizomycotina</taxon>
        <taxon>Sordariomycetes</taxon>
        <taxon>Sordariomycetidae</taxon>
        <taxon>Sordariales</taxon>
        <taxon>Chaetomiaceae</taxon>
        <taxon>Mycothermus</taxon>
    </lineage>
</organism>
<feature type="region of interest" description="Disordered" evidence="4">
    <location>
        <begin position="135"/>
        <end position="155"/>
    </location>
</feature>
<keyword evidence="3" id="KW-0326">Glycosidase</keyword>
<dbReference type="Proteomes" id="UP001583172">
    <property type="component" value="Unassembled WGS sequence"/>
</dbReference>
<evidence type="ECO:0000313" key="6">
    <source>
        <dbReference type="EMBL" id="KAL1840650.1"/>
    </source>
</evidence>
<keyword evidence="2" id="KW-0378">Hydrolase</keyword>
<dbReference type="PANTHER" id="PTHR12304">
    <property type="entry name" value="INOSINE-URIDINE PREFERRING NUCLEOSIDE HYDROLASE"/>
    <property type="match status" value="1"/>
</dbReference>
<dbReference type="PANTHER" id="PTHR12304:SF56">
    <property type="entry name" value="HYDROLASE, PUTATIVE (AFU_ORTHOLOGUE AFUA_1G11790)-RELATED"/>
    <property type="match status" value="1"/>
</dbReference>
<proteinExistence type="inferred from homology"/>
<evidence type="ECO:0000256" key="4">
    <source>
        <dbReference type="SAM" id="MobiDB-lite"/>
    </source>
</evidence>